<feature type="transmembrane region" description="Helical" evidence="1">
    <location>
        <begin position="12"/>
        <end position="35"/>
    </location>
</feature>
<gene>
    <name evidence="2" type="ORF">ANCDUO_04583</name>
</gene>
<protein>
    <submittedName>
        <fullName evidence="2">Uncharacterized protein</fullName>
    </submittedName>
</protein>
<evidence type="ECO:0000256" key="1">
    <source>
        <dbReference type="SAM" id="Phobius"/>
    </source>
</evidence>
<proteinExistence type="predicted"/>
<dbReference type="AlphaFoldDB" id="A0A0C2H0N3"/>
<dbReference type="OrthoDB" id="204784at2759"/>
<accession>A0A0C2H0N3</accession>
<keyword evidence="3" id="KW-1185">Reference proteome</keyword>
<dbReference type="EMBL" id="KN727709">
    <property type="protein sequence ID" value="KIH65094.1"/>
    <property type="molecule type" value="Genomic_DNA"/>
</dbReference>
<dbReference type="Proteomes" id="UP000054047">
    <property type="component" value="Unassembled WGS sequence"/>
</dbReference>
<keyword evidence="1" id="KW-1133">Transmembrane helix</keyword>
<name>A0A0C2H0N3_9BILA</name>
<keyword evidence="1" id="KW-0472">Membrane</keyword>
<keyword evidence="1" id="KW-0812">Transmembrane</keyword>
<reference evidence="2 3" key="1">
    <citation type="submission" date="2013-12" db="EMBL/GenBank/DDBJ databases">
        <title>Draft genome of the parsitic nematode Ancylostoma duodenale.</title>
        <authorList>
            <person name="Mitreva M."/>
        </authorList>
    </citation>
    <scope>NUCLEOTIDE SEQUENCE [LARGE SCALE GENOMIC DNA]</scope>
    <source>
        <strain evidence="2 3">Zhejiang</strain>
    </source>
</reference>
<evidence type="ECO:0000313" key="3">
    <source>
        <dbReference type="Proteomes" id="UP000054047"/>
    </source>
</evidence>
<evidence type="ECO:0000313" key="2">
    <source>
        <dbReference type="EMBL" id="KIH65094.1"/>
    </source>
</evidence>
<sequence length="38" mass="4323">MMNFEVSSTKRIFIVLFGYPLIGIIAEIWGFILLFGSV</sequence>
<organism evidence="2 3">
    <name type="scientific">Ancylostoma duodenale</name>
    <dbReference type="NCBI Taxonomy" id="51022"/>
    <lineage>
        <taxon>Eukaryota</taxon>
        <taxon>Metazoa</taxon>
        <taxon>Ecdysozoa</taxon>
        <taxon>Nematoda</taxon>
        <taxon>Chromadorea</taxon>
        <taxon>Rhabditida</taxon>
        <taxon>Rhabditina</taxon>
        <taxon>Rhabditomorpha</taxon>
        <taxon>Strongyloidea</taxon>
        <taxon>Ancylostomatidae</taxon>
        <taxon>Ancylostomatinae</taxon>
        <taxon>Ancylostoma</taxon>
    </lineage>
</organism>